<keyword evidence="5" id="KW-1185">Reference proteome</keyword>
<protein>
    <recommendedName>
        <fullName evidence="3">SPOR domain-containing protein</fullName>
    </recommendedName>
</protein>
<dbReference type="Pfam" id="PF05036">
    <property type="entry name" value="SPOR"/>
    <property type="match status" value="1"/>
</dbReference>
<accession>A0A917MZR2</accession>
<organism evidence="4 5">
    <name type="scientific">Mucilaginibacter galii</name>
    <dbReference type="NCBI Taxonomy" id="2005073"/>
    <lineage>
        <taxon>Bacteria</taxon>
        <taxon>Pseudomonadati</taxon>
        <taxon>Bacteroidota</taxon>
        <taxon>Sphingobacteriia</taxon>
        <taxon>Sphingobacteriales</taxon>
        <taxon>Sphingobacteriaceae</taxon>
        <taxon>Mucilaginibacter</taxon>
    </lineage>
</organism>
<keyword evidence="2" id="KW-0812">Transmembrane</keyword>
<feature type="domain" description="SPOR" evidence="3">
    <location>
        <begin position="357"/>
        <end position="437"/>
    </location>
</feature>
<evidence type="ECO:0000256" key="2">
    <source>
        <dbReference type="SAM" id="Phobius"/>
    </source>
</evidence>
<dbReference type="PROSITE" id="PS51724">
    <property type="entry name" value="SPOR"/>
    <property type="match status" value="1"/>
</dbReference>
<sequence>MDLSVYITELLNEHGNISIPKIGVFKQVRKRGYYNADEGKLYPPYFQTEFKQQAVEDDSLLQYLTSRSKVSASSAKYFMDKYLQNILQQAEIGEVMLGKLGWLSKEEETLSFRPAITGDTPSAAFGFVPVSIKSELIPPVQELIITEEEPTALPATAQPLAESADPVQAPEEQPVTNEPVNLPVLSVEKDEPVQKPSHEPVPLTASSPLLRQHQKPEALPTPTTVAASAPVLAPQQIEVPPTEPVADEPAKPFYQKPWFYGVLAAAAAIAIFLYFNQRTAKPEKPATVAKVTTPAPSIDSQVVKAPPTTKPIIRDTTAKPKAKAESVITAGNKPMPASTEFAPEVETPAATSPVLVNSNNYKFMLMSGAFSSEEAAKQVVTRYKAIGVPAAILKNVSLSKYVKVTLGFFKTYAEGQAAKVRLVKLKHLRSSDLYVETLRTNKK</sequence>
<dbReference type="InterPro" id="IPR036680">
    <property type="entry name" value="SPOR-like_sf"/>
</dbReference>
<dbReference type="Gene3D" id="3.30.70.1070">
    <property type="entry name" value="Sporulation related repeat"/>
    <property type="match status" value="1"/>
</dbReference>
<evidence type="ECO:0000313" key="4">
    <source>
        <dbReference type="EMBL" id="GGI49038.1"/>
    </source>
</evidence>
<feature type="compositionally biased region" description="Basic and acidic residues" evidence="1">
    <location>
        <begin position="189"/>
        <end position="198"/>
    </location>
</feature>
<dbReference type="InterPro" id="IPR007730">
    <property type="entry name" value="SPOR-like_dom"/>
</dbReference>
<name>A0A917MZR2_9SPHI</name>
<dbReference type="GO" id="GO:0042834">
    <property type="term" value="F:peptidoglycan binding"/>
    <property type="evidence" value="ECO:0007669"/>
    <property type="project" value="InterPro"/>
</dbReference>
<evidence type="ECO:0000256" key="1">
    <source>
        <dbReference type="SAM" id="MobiDB-lite"/>
    </source>
</evidence>
<evidence type="ECO:0000259" key="3">
    <source>
        <dbReference type="PROSITE" id="PS51724"/>
    </source>
</evidence>
<feature type="transmembrane region" description="Helical" evidence="2">
    <location>
        <begin position="258"/>
        <end position="275"/>
    </location>
</feature>
<keyword evidence="2" id="KW-1133">Transmembrane helix</keyword>
<reference evidence="4" key="1">
    <citation type="journal article" date="2014" name="Int. J. Syst. Evol. Microbiol.">
        <title>Complete genome sequence of Corynebacterium casei LMG S-19264T (=DSM 44701T), isolated from a smear-ripened cheese.</title>
        <authorList>
            <consortium name="US DOE Joint Genome Institute (JGI-PGF)"/>
            <person name="Walter F."/>
            <person name="Albersmeier A."/>
            <person name="Kalinowski J."/>
            <person name="Ruckert C."/>
        </authorList>
    </citation>
    <scope>NUCLEOTIDE SEQUENCE</scope>
    <source>
        <strain evidence="4">CCM 8711</strain>
    </source>
</reference>
<evidence type="ECO:0000313" key="5">
    <source>
        <dbReference type="Proteomes" id="UP000662074"/>
    </source>
</evidence>
<feature type="region of interest" description="Disordered" evidence="1">
    <location>
        <begin position="189"/>
        <end position="208"/>
    </location>
</feature>
<feature type="region of interest" description="Disordered" evidence="1">
    <location>
        <begin position="158"/>
        <end position="183"/>
    </location>
</feature>
<gene>
    <name evidence="4" type="ORF">GCM10011425_02500</name>
</gene>
<comment type="caution">
    <text evidence="4">The sequence shown here is derived from an EMBL/GenBank/DDBJ whole genome shotgun (WGS) entry which is preliminary data.</text>
</comment>
<dbReference type="Proteomes" id="UP000662074">
    <property type="component" value="Unassembled WGS sequence"/>
</dbReference>
<proteinExistence type="predicted"/>
<dbReference type="EMBL" id="BMDO01000001">
    <property type="protein sequence ID" value="GGI49038.1"/>
    <property type="molecule type" value="Genomic_DNA"/>
</dbReference>
<keyword evidence="2" id="KW-0472">Membrane</keyword>
<reference evidence="4" key="2">
    <citation type="submission" date="2020-09" db="EMBL/GenBank/DDBJ databases">
        <authorList>
            <person name="Sun Q."/>
            <person name="Sedlacek I."/>
        </authorList>
    </citation>
    <scope>NUCLEOTIDE SEQUENCE</scope>
    <source>
        <strain evidence="4">CCM 8711</strain>
    </source>
</reference>
<dbReference type="SUPFAM" id="SSF110997">
    <property type="entry name" value="Sporulation related repeat"/>
    <property type="match status" value="1"/>
</dbReference>
<dbReference type="AlphaFoldDB" id="A0A917MZR2"/>
<dbReference type="RefSeq" id="WP_188413035.1">
    <property type="nucleotide sequence ID" value="NZ_BMDO01000001.1"/>
</dbReference>